<gene>
    <name evidence="5" type="ORF">HZY85_00610</name>
</gene>
<dbReference type="InterPro" id="IPR050306">
    <property type="entry name" value="PfkB_Carbo_kinase"/>
</dbReference>
<dbReference type="Gene3D" id="3.40.1190.20">
    <property type="match status" value="1"/>
</dbReference>
<dbReference type="InterPro" id="IPR002173">
    <property type="entry name" value="Carboh/pur_kinase_PfkB_CS"/>
</dbReference>
<evidence type="ECO:0000256" key="2">
    <source>
        <dbReference type="ARBA" id="ARBA00022679"/>
    </source>
</evidence>
<evidence type="ECO:0000256" key="3">
    <source>
        <dbReference type="ARBA" id="ARBA00022777"/>
    </source>
</evidence>
<comment type="caution">
    <text evidence="5">The sequence shown here is derived from an EMBL/GenBank/DDBJ whole genome shotgun (WGS) entry which is preliminary data.</text>
</comment>
<accession>A0ABX2SY15</accession>
<evidence type="ECO:0000313" key="5">
    <source>
        <dbReference type="EMBL" id="NYS46696.1"/>
    </source>
</evidence>
<reference evidence="5 6" key="1">
    <citation type="submission" date="2020-07" db="EMBL/GenBank/DDBJ databases">
        <title>MOT database genomes.</title>
        <authorList>
            <person name="Joseph S."/>
            <person name="Aduse-Opoku J."/>
            <person name="Hashim A."/>
            <person name="Wade W."/>
            <person name="Curtis M."/>
        </authorList>
    </citation>
    <scope>NUCLEOTIDE SEQUENCE [LARGE SCALE GENOMIC DNA]</scope>
    <source>
        <strain evidence="5 6">CIP 106318</strain>
    </source>
</reference>
<protein>
    <submittedName>
        <fullName evidence="5">Carbohydrate kinase</fullName>
    </submittedName>
</protein>
<keyword evidence="2" id="KW-0808">Transferase</keyword>
<evidence type="ECO:0000313" key="6">
    <source>
        <dbReference type="Proteomes" id="UP000531840"/>
    </source>
</evidence>
<dbReference type="CDD" id="cd01167">
    <property type="entry name" value="bac_FRK"/>
    <property type="match status" value="1"/>
</dbReference>
<keyword evidence="3 5" id="KW-0418">Kinase</keyword>
<name>A0ABX2SY15_9BACL</name>
<dbReference type="PANTHER" id="PTHR43085:SF54">
    <property type="entry name" value="PUTATIVE-RELATED"/>
    <property type="match status" value="1"/>
</dbReference>
<dbReference type="Pfam" id="PF00294">
    <property type="entry name" value="PfkB"/>
    <property type="match status" value="1"/>
</dbReference>
<dbReference type="Proteomes" id="UP000531840">
    <property type="component" value="Unassembled WGS sequence"/>
</dbReference>
<organism evidence="5 6">
    <name type="scientific">Gemelliphila palaticanis</name>
    <dbReference type="NCBI Taxonomy" id="81950"/>
    <lineage>
        <taxon>Bacteria</taxon>
        <taxon>Bacillati</taxon>
        <taxon>Bacillota</taxon>
        <taxon>Bacilli</taxon>
        <taxon>Bacillales</taxon>
        <taxon>Gemellaceae</taxon>
        <taxon>Gemelliphila</taxon>
    </lineage>
</organism>
<dbReference type="SUPFAM" id="SSF53613">
    <property type="entry name" value="Ribokinase-like"/>
    <property type="match status" value="1"/>
</dbReference>
<evidence type="ECO:0000259" key="4">
    <source>
        <dbReference type="Pfam" id="PF00294"/>
    </source>
</evidence>
<feature type="domain" description="Carbohydrate kinase PfkB" evidence="4">
    <location>
        <begin position="3"/>
        <end position="301"/>
    </location>
</feature>
<dbReference type="PROSITE" id="PS00584">
    <property type="entry name" value="PFKB_KINASES_2"/>
    <property type="match status" value="1"/>
</dbReference>
<dbReference type="InterPro" id="IPR029056">
    <property type="entry name" value="Ribokinase-like"/>
</dbReference>
<dbReference type="InterPro" id="IPR011611">
    <property type="entry name" value="PfkB_dom"/>
</dbReference>
<sequence>MAVLCIGEMLIDFIGGEKGTIDKVDTFKKEAGGCVANVACVTSKLGHKSYLLTSLGQDGFGDFLESILKKENVDCKYLTRTKDYFTPLAFVSLDDKGDRSFSFYFKGSSALNILEEDVDKVDLSEIKVIHFASIAIQEKSKESHMKLIKKAKQLGVKISFDVNLRFNLWDSKEFYLQTIKEFLPYVDILKVADNELEFLTKKDNIENALKEDFSHIDFVLYTKGENGAEVFNNGNKVLTRIPEIKAVDTTGAGDAFAGAFISSLLKESDINNIEKEQLKNIAKFATNYASLTTTKTGAISSYLTYGEYNEKIK</sequence>
<dbReference type="GO" id="GO:0016301">
    <property type="term" value="F:kinase activity"/>
    <property type="evidence" value="ECO:0007669"/>
    <property type="project" value="UniProtKB-KW"/>
</dbReference>
<dbReference type="PANTHER" id="PTHR43085">
    <property type="entry name" value="HEXOKINASE FAMILY MEMBER"/>
    <property type="match status" value="1"/>
</dbReference>
<dbReference type="RefSeq" id="WP_179939804.1">
    <property type="nucleotide sequence ID" value="NZ_JACBYF010000001.1"/>
</dbReference>
<evidence type="ECO:0000256" key="1">
    <source>
        <dbReference type="ARBA" id="ARBA00010688"/>
    </source>
</evidence>
<proteinExistence type="inferred from homology"/>
<keyword evidence="6" id="KW-1185">Reference proteome</keyword>
<dbReference type="EMBL" id="JACBYF010000001">
    <property type="protein sequence ID" value="NYS46696.1"/>
    <property type="molecule type" value="Genomic_DNA"/>
</dbReference>
<comment type="similarity">
    <text evidence="1">Belongs to the carbohydrate kinase PfkB family.</text>
</comment>